<feature type="transmembrane region" description="Helical" evidence="1">
    <location>
        <begin position="175"/>
        <end position="193"/>
    </location>
</feature>
<dbReference type="Gene3D" id="3.30.530.20">
    <property type="match status" value="1"/>
</dbReference>
<keyword evidence="1" id="KW-0812">Transmembrane</keyword>
<accession>A0ABP6ZER7</accession>
<dbReference type="PANTHER" id="PTHR38588:SF1">
    <property type="entry name" value="BLL0334 PROTEIN"/>
    <property type="match status" value="1"/>
</dbReference>
<keyword evidence="1" id="KW-1133">Transmembrane helix</keyword>
<name>A0ABP6ZER7_9ACTN</name>
<dbReference type="EMBL" id="BAABDQ010000039">
    <property type="protein sequence ID" value="GAA3603858.1"/>
    <property type="molecule type" value="Genomic_DNA"/>
</dbReference>
<evidence type="ECO:0000256" key="1">
    <source>
        <dbReference type="SAM" id="Phobius"/>
    </source>
</evidence>
<dbReference type="InterPro" id="IPR010419">
    <property type="entry name" value="CO_DH_gsu"/>
</dbReference>
<dbReference type="SUPFAM" id="SSF55961">
    <property type="entry name" value="Bet v1-like"/>
    <property type="match status" value="1"/>
</dbReference>
<keyword evidence="3" id="KW-1185">Reference proteome</keyword>
<keyword evidence="1" id="KW-0472">Membrane</keyword>
<dbReference type="InterPro" id="IPR023393">
    <property type="entry name" value="START-like_dom_sf"/>
</dbReference>
<dbReference type="PANTHER" id="PTHR38588">
    <property type="entry name" value="BLL0334 PROTEIN"/>
    <property type="match status" value="1"/>
</dbReference>
<dbReference type="CDD" id="cd07823">
    <property type="entry name" value="SRPBCC_5"/>
    <property type="match status" value="1"/>
</dbReference>
<dbReference type="Pfam" id="PF06240">
    <property type="entry name" value="COXG"/>
    <property type="match status" value="1"/>
</dbReference>
<dbReference type="RefSeq" id="WP_345573976.1">
    <property type="nucleotide sequence ID" value="NZ_BAABDQ010000039.1"/>
</dbReference>
<proteinExistence type="predicted"/>
<evidence type="ECO:0000313" key="3">
    <source>
        <dbReference type="Proteomes" id="UP001500630"/>
    </source>
</evidence>
<sequence length="207" mass="21620">MQLVNTFDIPAPLAAAWPLMTDIERLVSCIPGAELDGHEGDVYRGHVSVRVGPVNLRFAGAAEVAGVDPGTHTLAIRASAREHRGQGALTAVVTVTLAAAAEERTTVDVRTDVDLTGKVAQYGAGMIEKISGRIVRQFAGRLEQQFAAVMTGAPPAVPRQVSAGHDRPAINRGAVLAPLASAALGAFLLGFACRRALDQQALRAARS</sequence>
<dbReference type="Proteomes" id="UP001500630">
    <property type="component" value="Unassembled WGS sequence"/>
</dbReference>
<organism evidence="2 3">
    <name type="scientific">Nonomuraea rosea</name>
    <dbReference type="NCBI Taxonomy" id="638574"/>
    <lineage>
        <taxon>Bacteria</taxon>
        <taxon>Bacillati</taxon>
        <taxon>Actinomycetota</taxon>
        <taxon>Actinomycetes</taxon>
        <taxon>Streptosporangiales</taxon>
        <taxon>Streptosporangiaceae</taxon>
        <taxon>Nonomuraea</taxon>
    </lineage>
</organism>
<comment type="caution">
    <text evidence="2">The sequence shown here is derived from an EMBL/GenBank/DDBJ whole genome shotgun (WGS) entry which is preliminary data.</text>
</comment>
<gene>
    <name evidence="2" type="ORF">GCM10022419_105520</name>
</gene>
<protein>
    <submittedName>
        <fullName evidence="2">SRPBCC family protein</fullName>
    </submittedName>
</protein>
<reference evidence="3" key="1">
    <citation type="journal article" date="2019" name="Int. J. Syst. Evol. Microbiol.">
        <title>The Global Catalogue of Microorganisms (GCM) 10K type strain sequencing project: providing services to taxonomists for standard genome sequencing and annotation.</title>
        <authorList>
            <consortium name="The Broad Institute Genomics Platform"/>
            <consortium name="The Broad Institute Genome Sequencing Center for Infectious Disease"/>
            <person name="Wu L."/>
            <person name="Ma J."/>
        </authorList>
    </citation>
    <scope>NUCLEOTIDE SEQUENCE [LARGE SCALE GENOMIC DNA]</scope>
    <source>
        <strain evidence="3">JCM 17326</strain>
    </source>
</reference>
<evidence type="ECO:0000313" key="2">
    <source>
        <dbReference type="EMBL" id="GAA3603858.1"/>
    </source>
</evidence>